<name>A0ABS2XJX4_POLSP</name>
<dbReference type="PANTHER" id="PTHR12002">
    <property type="entry name" value="CLAUDIN"/>
    <property type="match status" value="1"/>
</dbReference>
<evidence type="ECO:0000256" key="4">
    <source>
        <dbReference type="ARBA" id="ARBA00022427"/>
    </source>
</evidence>
<reference evidence="11" key="1">
    <citation type="journal article" date="2021" name="Cell">
        <title>Tracing the genetic footprints of vertebrate landing in non-teleost ray-finned fishes.</title>
        <authorList>
            <person name="Bi X."/>
            <person name="Wang K."/>
            <person name="Yang L."/>
            <person name="Pan H."/>
            <person name="Jiang H."/>
            <person name="Wei Q."/>
            <person name="Fang M."/>
            <person name="Yu H."/>
            <person name="Zhu C."/>
            <person name="Cai Y."/>
            <person name="He Y."/>
            <person name="Gan X."/>
            <person name="Zeng H."/>
            <person name="Yu D."/>
            <person name="Zhu Y."/>
            <person name="Jiang H."/>
            <person name="Qiu Q."/>
            <person name="Yang H."/>
            <person name="Zhang Y.E."/>
            <person name="Wang W."/>
            <person name="Zhu M."/>
            <person name="He S."/>
            <person name="Zhang G."/>
        </authorList>
    </citation>
    <scope>NUCLEOTIDE SEQUENCE</scope>
    <source>
        <strain evidence="11">Pddl_001</strain>
    </source>
</reference>
<feature type="non-terminal residue" evidence="11">
    <location>
        <position position="254"/>
    </location>
</feature>
<dbReference type="EMBL" id="JAAWVQ010037565">
    <property type="protein sequence ID" value="MBN3274185.1"/>
    <property type="molecule type" value="Genomic_DNA"/>
</dbReference>
<comment type="similarity">
    <text evidence="3">Belongs to the claudin family.</text>
</comment>
<dbReference type="Gene3D" id="1.20.140.150">
    <property type="match status" value="1"/>
</dbReference>
<dbReference type="InterPro" id="IPR017974">
    <property type="entry name" value="Claudin_CS"/>
</dbReference>
<feature type="transmembrane region" description="Helical" evidence="10">
    <location>
        <begin position="179"/>
        <end position="198"/>
    </location>
</feature>
<keyword evidence="9 10" id="KW-0472">Membrane</keyword>
<comment type="subcellular location">
    <subcellularLocation>
        <location evidence="1">Cell junction</location>
        <location evidence="1">Tight junction</location>
    </subcellularLocation>
    <subcellularLocation>
        <location evidence="2">Cell membrane</location>
        <topology evidence="2">Multi-pass membrane protein</topology>
    </subcellularLocation>
</comment>
<evidence type="ECO:0000256" key="6">
    <source>
        <dbReference type="ARBA" id="ARBA00022692"/>
    </source>
</evidence>
<dbReference type="InterPro" id="IPR006187">
    <property type="entry name" value="Claudin"/>
</dbReference>
<dbReference type="PROSITE" id="PS01346">
    <property type="entry name" value="CLAUDIN"/>
    <property type="match status" value="1"/>
</dbReference>
<evidence type="ECO:0000313" key="11">
    <source>
        <dbReference type="EMBL" id="MBN3274185.1"/>
    </source>
</evidence>
<feature type="transmembrane region" description="Helical" evidence="10">
    <location>
        <begin position="219"/>
        <end position="240"/>
    </location>
</feature>
<evidence type="ECO:0000256" key="1">
    <source>
        <dbReference type="ARBA" id="ARBA00004435"/>
    </source>
</evidence>
<evidence type="ECO:0000256" key="3">
    <source>
        <dbReference type="ARBA" id="ARBA00008295"/>
    </source>
</evidence>
<sequence>MEVSRAERVSLQNDQPDPSSLSCFFSQLSDAPDIQKHGFTNHAQLCRLLSTVKDNLWQLEQERHFLNSEPACATRQTELGFRAVGFSAAQFTYGLFQAMGCELNLLSVVCGAFAVGGTVASLYTDCWQINSKGSVMLSIRCRGLWRECVWDKFVKIWTCDIFSSYLNPHPATIVVTRSLMITSSIASVAAFLCLLLGFRHFHYCRDAMMRRRLQRLAAALYFLVGVSSTGAIIRYCVYVYHIHQYEVNVVFFNY</sequence>
<accession>A0ABS2XJX4</accession>
<comment type="caution">
    <text evidence="11">The sequence shown here is derived from an EMBL/GenBank/DDBJ whole genome shotgun (WGS) entry which is preliminary data.</text>
</comment>
<keyword evidence="12" id="KW-1185">Reference proteome</keyword>
<keyword evidence="6 10" id="KW-0812">Transmembrane</keyword>
<evidence type="ECO:0000256" key="5">
    <source>
        <dbReference type="ARBA" id="ARBA00022475"/>
    </source>
</evidence>
<feature type="non-terminal residue" evidence="11">
    <location>
        <position position="1"/>
    </location>
</feature>
<keyword evidence="7" id="KW-0965">Cell junction</keyword>
<evidence type="ECO:0000256" key="7">
    <source>
        <dbReference type="ARBA" id="ARBA00022949"/>
    </source>
</evidence>
<organism evidence="11 12">
    <name type="scientific">Polyodon spathula</name>
    <name type="common">North American paddlefish</name>
    <name type="synonym">Squalus spathula</name>
    <dbReference type="NCBI Taxonomy" id="7913"/>
    <lineage>
        <taxon>Eukaryota</taxon>
        <taxon>Metazoa</taxon>
        <taxon>Chordata</taxon>
        <taxon>Craniata</taxon>
        <taxon>Vertebrata</taxon>
        <taxon>Euteleostomi</taxon>
        <taxon>Actinopterygii</taxon>
        <taxon>Chondrostei</taxon>
        <taxon>Acipenseriformes</taxon>
        <taxon>Polyodontidae</taxon>
        <taxon>Polyodon</taxon>
    </lineage>
</organism>
<evidence type="ECO:0000313" key="12">
    <source>
        <dbReference type="Proteomes" id="UP001166093"/>
    </source>
</evidence>
<evidence type="ECO:0000256" key="10">
    <source>
        <dbReference type="SAM" id="Phobius"/>
    </source>
</evidence>
<evidence type="ECO:0000256" key="8">
    <source>
        <dbReference type="ARBA" id="ARBA00022989"/>
    </source>
</evidence>
<proteinExistence type="inferred from homology"/>
<evidence type="ECO:0000256" key="2">
    <source>
        <dbReference type="ARBA" id="ARBA00004651"/>
    </source>
</evidence>
<protein>
    <submittedName>
        <fullName evidence="11">CLD16 protein</fullName>
    </submittedName>
</protein>
<keyword evidence="8 10" id="KW-1133">Transmembrane helix</keyword>
<keyword evidence="5" id="KW-1003">Cell membrane</keyword>
<dbReference type="Proteomes" id="UP001166093">
    <property type="component" value="Unassembled WGS sequence"/>
</dbReference>
<gene>
    <name evidence="11" type="primary">Cldn16_0</name>
    <name evidence="11" type="ORF">GTO93_0000875</name>
</gene>
<evidence type="ECO:0000256" key="9">
    <source>
        <dbReference type="ARBA" id="ARBA00023136"/>
    </source>
</evidence>
<keyword evidence="4" id="KW-0796">Tight junction</keyword>